<accession>A0A1Z1WPM2</accession>
<dbReference type="SMART" id="SM00862">
    <property type="entry name" value="Trans_reg_C"/>
    <property type="match status" value="1"/>
</dbReference>
<dbReference type="GO" id="GO:0000976">
    <property type="term" value="F:transcription cis-regulatory region binding"/>
    <property type="evidence" value="ECO:0007669"/>
    <property type="project" value="TreeGrafter"/>
</dbReference>
<evidence type="ECO:0000256" key="3">
    <source>
        <dbReference type="PROSITE-ProRule" id="PRU01091"/>
    </source>
</evidence>
<dbReference type="Gene3D" id="1.10.10.10">
    <property type="entry name" value="Winged helix-like DNA-binding domain superfamily/Winged helix DNA-binding domain"/>
    <property type="match status" value="1"/>
</dbReference>
<dbReference type="InterPro" id="IPR001867">
    <property type="entry name" value="OmpR/PhoB-type_DNA-bd"/>
</dbReference>
<dbReference type="GO" id="GO:0005829">
    <property type="term" value="C:cytosol"/>
    <property type="evidence" value="ECO:0007669"/>
    <property type="project" value="TreeGrafter"/>
</dbReference>
<dbReference type="GO" id="GO:0032993">
    <property type="term" value="C:protein-DNA complex"/>
    <property type="evidence" value="ECO:0007669"/>
    <property type="project" value="TreeGrafter"/>
</dbReference>
<evidence type="ECO:0000313" key="6">
    <source>
        <dbReference type="EMBL" id="ARX88377.1"/>
    </source>
</evidence>
<evidence type="ECO:0000313" key="7">
    <source>
        <dbReference type="Proteomes" id="UP000195880"/>
    </source>
</evidence>
<evidence type="ECO:0000259" key="4">
    <source>
        <dbReference type="PROSITE" id="PS50110"/>
    </source>
</evidence>
<dbReference type="InterPro" id="IPR001789">
    <property type="entry name" value="Sig_transdc_resp-reg_receiver"/>
</dbReference>
<dbReference type="InterPro" id="IPR039420">
    <property type="entry name" value="WalR-like"/>
</dbReference>
<feature type="modified residue" description="4-aspartylphosphate" evidence="2">
    <location>
        <position position="51"/>
    </location>
</feature>
<evidence type="ECO:0000256" key="2">
    <source>
        <dbReference type="PROSITE-ProRule" id="PRU00169"/>
    </source>
</evidence>
<dbReference type="Gene3D" id="3.40.50.2300">
    <property type="match status" value="1"/>
</dbReference>
<dbReference type="Proteomes" id="UP000195880">
    <property type="component" value="Chromosome"/>
</dbReference>
<dbReference type="Gene3D" id="6.10.250.690">
    <property type="match status" value="1"/>
</dbReference>
<dbReference type="PANTHER" id="PTHR48111:SF36">
    <property type="entry name" value="TRANSCRIPTIONAL REGULATORY PROTEIN CUTR"/>
    <property type="match status" value="1"/>
</dbReference>
<dbReference type="PANTHER" id="PTHR48111">
    <property type="entry name" value="REGULATOR OF RPOS"/>
    <property type="match status" value="1"/>
</dbReference>
<dbReference type="AlphaFoldDB" id="A0A1Z1WPM2"/>
<dbReference type="EMBL" id="CP021748">
    <property type="protein sequence ID" value="ARX88377.1"/>
    <property type="molecule type" value="Genomic_DNA"/>
</dbReference>
<evidence type="ECO:0000256" key="1">
    <source>
        <dbReference type="ARBA" id="ARBA00023125"/>
    </source>
</evidence>
<evidence type="ECO:0000259" key="5">
    <source>
        <dbReference type="PROSITE" id="PS51755"/>
    </source>
</evidence>
<keyword evidence="7" id="KW-1185">Reference proteome</keyword>
<dbReference type="InterPro" id="IPR011006">
    <property type="entry name" value="CheY-like_superfamily"/>
</dbReference>
<dbReference type="Pfam" id="PF00072">
    <property type="entry name" value="Response_reg"/>
    <property type="match status" value="1"/>
</dbReference>
<proteinExistence type="predicted"/>
<dbReference type="PROSITE" id="PS50110">
    <property type="entry name" value="RESPONSE_REGULATORY"/>
    <property type="match status" value="1"/>
</dbReference>
<keyword evidence="2" id="KW-0597">Phosphoprotein</keyword>
<dbReference type="GO" id="GO:0006355">
    <property type="term" value="P:regulation of DNA-templated transcription"/>
    <property type="evidence" value="ECO:0007669"/>
    <property type="project" value="InterPro"/>
</dbReference>
<keyword evidence="1 3" id="KW-0238">DNA-binding</keyword>
<organism evidence="6 7">
    <name type="scientific">Streptomyces alboflavus</name>
    <dbReference type="NCBI Taxonomy" id="67267"/>
    <lineage>
        <taxon>Bacteria</taxon>
        <taxon>Bacillati</taxon>
        <taxon>Actinomycetota</taxon>
        <taxon>Actinomycetes</taxon>
        <taxon>Kitasatosporales</taxon>
        <taxon>Streptomycetaceae</taxon>
        <taxon>Streptomyces</taxon>
    </lineage>
</organism>
<dbReference type="RefSeq" id="WP_087886863.1">
    <property type="nucleotide sequence ID" value="NZ_JBHYII010000005.1"/>
</dbReference>
<dbReference type="SUPFAM" id="SSF52172">
    <property type="entry name" value="CheY-like"/>
    <property type="match status" value="1"/>
</dbReference>
<dbReference type="SMART" id="SM00448">
    <property type="entry name" value="REC"/>
    <property type="match status" value="1"/>
</dbReference>
<name>A0A1Z1WPM2_9ACTN</name>
<dbReference type="InterPro" id="IPR036388">
    <property type="entry name" value="WH-like_DNA-bd_sf"/>
</dbReference>
<reference evidence="6 7" key="1">
    <citation type="submission" date="2017-05" db="EMBL/GenBank/DDBJ databases">
        <title>Streptomyces alboflavus Genome sequencing and assembly.</title>
        <authorList>
            <person name="Wang Y."/>
            <person name="Du B."/>
            <person name="Ding Y."/>
            <person name="Liu H."/>
            <person name="Hou Q."/>
            <person name="Liu K."/>
            <person name="Wang C."/>
            <person name="Yao L."/>
        </authorList>
    </citation>
    <scope>NUCLEOTIDE SEQUENCE [LARGE SCALE GENOMIC DNA]</scope>
    <source>
        <strain evidence="6 7">MDJK44</strain>
    </source>
</reference>
<evidence type="ECO:0008006" key="8">
    <source>
        <dbReference type="Google" id="ProtNLM"/>
    </source>
</evidence>
<dbReference type="OrthoDB" id="3229809at2"/>
<protein>
    <recommendedName>
        <fullName evidence="8">Transcriptional regulator</fullName>
    </recommendedName>
</protein>
<dbReference type="Pfam" id="PF00486">
    <property type="entry name" value="Trans_reg_C"/>
    <property type="match status" value="1"/>
</dbReference>
<dbReference type="STRING" id="67267.GCA_000716675_01849"/>
<sequence length="231" mass="24855">MRILVVEDESDLAEGIADGLRGDGYAVDIALDGATALDRLAHTPYDLVCLDVLLPDVRGDEVCRRLKAGGATAPSARVAPRVLMLTALDAVGSRIHGLDSGADDYLVKPFDFDELAARIRALLRRDGGRSGAVLSCGDLVLDTAGGEAWRDGRPLGLSRKEFALLRYFMTHPDRAIPAEELIDHVWDAHLDPFSQIVKVAVLGLRRKLAADGAPQPLVTVRGLGYLLRSTP</sequence>
<dbReference type="GO" id="GO:0000156">
    <property type="term" value="F:phosphorelay response regulator activity"/>
    <property type="evidence" value="ECO:0007669"/>
    <property type="project" value="TreeGrafter"/>
</dbReference>
<dbReference type="eggNOG" id="COG0745">
    <property type="taxonomic scope" value="Bacteria"/>
</dbReference>
<dbReference type="PROSITE" id="PS51755">
    <property type="entry name" value="OMPR_PHOB"/>
    <property type="match status" value="1"/>
</dbReference>
<feature type="DNA-binding region" description="OmpR/PhoB-type" evidence="3">
    <location>
        <begin position="131"/>
        <end position="229"/>
    </location>
</feature>
<dbReference type="KEGG" id="salf:SMD44_07864"/>
<feature type="domain" description="OmpR/PhoB-type" evidence="5">
    <location>
        <begin position="131"/>
        <end position="229"/>
    </location>
</feature>
<dbReference type="CDD" id="cd00383">
    <property type="entry name" value="trans_reg_C"/>
    <property type="match status" value="1"/>
</dbReference>
<gene>
    <name evidence="6" type="ORF">SMD44_07864</name>
</gene>
<feature type="domain" description="Response regulatory" evidence="4">
    <location>
        <begin position="2"/>
        <end position="123"/>
    </location>
</feature>